<feature type="transmembrane region" description="Helical" evidence="1">
    <location>
        <begin position="121"/>
        <end position="138"/>
    </location>
</feature>
<protein>
    <recommendedName>
        <fullName evidence="1">Probable beta-carotene 15,15'-dioxygenase</fullName>
        <ecNumber evidence="1">1.13.11.63</ecNumber>
    </recommendedName>
</protein>
<keyword evidence="1" id="KW-0560">Oxidoreductase</keyword>
<comment type="subcellular location">
    <subcellularLocation>
        <location evidence="1">Cell membrane</location>
        <topology evidence="1">Multi-pass membrane protein</topology>
    </subcellularLocation>
</comment>
<keyword evidence="1" id="KW-0408">Iron</keyword>
<dbReference type="AlphaFoldDB" id="A0A0D6EVM3"/>
<dbReference type="Proteomes" id="UP000064007">
    <property type="component" value="Chromosome 1"/>
</dbReference>
<feature type="transmembrane region" description="Helical" evidence="1">
    <location>
        <begin position="236"/>
        <end position="255"/>
    </location>
</feature>
<keyword evidence="1 2" id="KW-0223">Dioxygenase</keyword>
<keyword evidence="1" id="KW-1133">Transmembrane helix</keyword>
<dbReference type="NCBIfam" id="TIGR03753">
    <property type="entry name" value="blh_monoox"/>
    <property type="match status" value="1"/>
</dbReference>
<evidence type="ECO:0000313" key="3">
    <source>
        <dbReference type="Proteomes" id="UP000064007"/>
    </source>
</evidence>
<dbReference type="HOGENOM" id="CLU_068196_1_0_4"/>
<name>A0A0D6EVM3_9PROT</name>
<accession>A0A0D6EVM3</accession>
<reference evidence="3" key="1">
    <citation type="submission" date="2014-12" db="EMBL/GenBank/DDBJ databases">
        <authorList>
            <person name="Salcher M.M."/>
        </authorList>
    </citation>
    <scope>NUCLEOTIDE SEQUENCE [LARGE SCALE GENOMIC DNA]</scope>
    <source>
        <strain evidence="3">MMS-10A-171</strain>
    </source>
</reference>
<comment type="function">
    <text evidence="1">Catalyzes the cleavage of beta-carotene at its central double bond (15,15') to yield two molecules of all-trans-retinal.</text>
</comment>
<comment type="caution">
    <text evidence="1">Lacks conserved residue(s) required for the propagation of feature annotation.</text>
</comment>
<dbReference type="HAMAP" id="MF_02093">
    <property type="entry name" value="Beta_carotene_diox"/>
    <property type="match status" value="1"/>
</dbReference>
<dbReference type="GO" id="GO:0010436">
    <property type="term" value="F:carotenoid dioxygenase activity"/>
    <property type="evidence" value="ECO:0007669"/>
    <property type="project" value="UniProtKB-UniRule"/>
</dbReference>
<keyword evidence="1" id="KW-0472">Membrane</keyword>
<evidence type="ECO:0000256" key="1">
    <source>
        <dbReference type="HAMAP-Rule" id="MF_02093"/>
    </source>
</evidence>
<feature type="transmembrane region" description="Helical" evidence="1">
    <location>
        <begin position="71"/>
        <end position="89"/>
    </location>
</feature>
<dbReference type="OrthoDB" id="8538734at2"/>
<dbReference type="GO" id="GO:0003834">
    <property type="term" value="F:beta-carotene 15,15'-dioxygenase activity"/>
    <property type="evidence" value="ECO:0007669"/>
    <property type="project" value="UniProtKB-EC"/>
</dbReference>
<comment type="cofactor">
    <cofactor evidence="1">
        <name>Fe(2+)</name>
        <dbReference type="ChEBI" id="CHEBI:29033"/>
    </cofactor>
</comment>
<dbReference type="GO" id="GO:0005886">
    <property type="term" value="C:plasma membrane"/>
    <property type="evidence" value="ECO:0007669"/>
    <property type="project" value="UniProtKB-SubCell"/>
</dbReference>
<dbReference type="GO" id="GO:0016121">
    <property type="term" value="P:carotene catabolic process"/>
    <property type="evidence" value="ECO:0007669"/>
    <property type="project" value="UniProtKB-UniRule"/>
</dbReference>
<organism evidence="2 3">
    <name type="scientific">Candidatus Methylopumilus planktonicus</name>
    <dbReference type="NCBI Taxonomy" id="1581557"/>
    <lineage>
        <taxon>Bacteria</taxon>
        <taxon>Pseudomonadati</taxon>
        <taxon>Pseudomonadota</taxon>
        <taxon>Betaproteobacteria</taxon>
        <taxon>Nitrosomonadales</taxon>
        <taxon>Methylophilaceae</taxon>
        <taxon>Candidatus Methylopumilus</taxon>
    </lineage>
</organism>
<keyword evidence="1" id="KW-0479">Metal-binding</keyword>
<evidence type="ECO:0000313" key="2">
    <source>
        <dbReference type="EMBL" id="CEZ19489.1"/>
    </source>
</evidence>
<keyword evidence="3" id="KW-1185">Reference proteome</keyword>
<comment type="similarity">
    <text evidence="1">Belongs to the Brp/Blh beta-carotene diooxygenase family.</text>
</comment>
<feature type="transmembrane region" description="Helical" evidence="1">
    <location>
        <begin position="261"/>
        <end position="287"/>
    </location>
</feature>
<dbReference type="KEGG" id="mbat:BN1208_0602"/>
<dbReference type="InterPro" id="IPR022270">
    <property type="entry name" value="Blh_diox"/>
</dbReference>
<keyword evidence="1" id="KW-1003">Cell membrane</keyword>
<gene>
    <name evidence="2" type="ORF">BN1208_0602</name>
</gene>
<dbReference type="RefSeq" id="WP_046487772.1">
    <property type="nucleotide sequence ID" value="NZ_LN827929.1"/>
</dbReference>
<feature type="transmembrane region" description="Helical" evidence="1">
    <location>
        <begin position="38"/>
        <end position="59"/>
    </location>
</feature>
<dbReference type="GO" id="GO:0005506">
    <property type="term" value="F:iron ion binding"/>
    <property type="evidence" value="ECO:0007669"/>
    <property type="project" value="UniProtKB-UniRule"/>
</dbReference>
<dbReference type="Pfam" id="PF15461">
    <property type="entry name" value="BCD"/>
    <property type="match status" value="1"/>
</dbReference>
<dbReference type="EMBL" id="LN827929">
    <property type="protein sequence ID" value="CEZ19489.1"/>
    <property type="molecule type" value="Genomic_DNA"/>
</dbReference>
<proteinExistence type="inferred from homology"/>
<comment type="catalytic activity">
    <reaction evidence="1">
        <text>all-trans-beta-carotene + O2 = 2 all-trans-retinal</text>
        <dbReference type="Rhea" id="RHEA:32887"/>
        <dbReference type="ChEBI" id="CHEBI:15379"/>
        <dbReference type="ChEBI" id="CHEBI:17579"/>
        <dbReference type="ChEBI" id="CHEBI:17898"/>
        <dbReference type="EC" id="1.13.11.63"/>
    </reaction>
</comment>
<feature type="transmembrane region" description="Helical" evidence="1">
    <location>
        <begin position="158"/>
        <end position="177"/>
    </location>
</feature>
<dbReference type="EC" id="1.13.11.63" evidence="1"/>
<keyword evidence="1" id="KW-0812">Transmembrane</keyword>
<dbReference type="STRING" id="1581557.BN1208_0602"/>
<sequence length="293" mass="33892">MLNKVRIHQFFYLILSLFLIFVTQRDTAFNIADVNSSLAILFLIIMSFGVSHGAADSIVIWKTFPKLKMKALAFLIYLIIVLLGLILWFQSPMIGLVLLLLMSMAHFGHSDLSYLSRATQGIKISWGFVMTLLPVIFFENDVKLIFDSLTNSDLNLKVFEILKFITIIFIGSFLFLIYIHKGIAKKDKFFLVLELLVTVVLASLLSPIYWFTFYFCFLHGLRALINIGIKSLRDLMFLVAFTLPVTFFSYFFLFYNLQISYLTIIFSFLMALTISHMFLPLINRLLLSNFKNR</sequence>